<keyword evidence="13" id="KW-0418">Kinase</keyword>
<dbReference type="GO" id="GO:0005886">
    <property type="term" value="C:plasma membrane"/>
    <property type="evidence" value="ECO:0007669"/>
    <property type="project" value="TreeGrafter"/>
</dbReference>
<evidence type="ECO:0000256" key="5">
    <source>
        <dbReference type="ARBA" id="ARBA00022707"/>
    </source>
</evidence>
<dbReference type="InterPro" id="IPR002101">
    <property type="entry name" value="MARCKS"/>
</dbReference>
<evidence type="ECO:0000256" key="6">
    <source>
        <dbReference type="ARBA" id="ARBA00022860"/>
    </source>
</evidence>
<keyword evidence="4" id="KW-0963">Cytoplasm</keyword>
<keyword evidence="9" id="KW-0206">Cytoskeleton</keyword>
<name>A0A1A8I0L2_NOTKU</name>
<keyword evidence="8" id="KW-0009">Actin-binding</keyword>
<reference evidence="13" key="2">
    <citation type="submission" date="2016-06" db="EMBL/GenBank/DDBJ databases">
        <title>The genome of a short-lived fish provides insights into sex chromosome evolution and the genetic control of aging.</title>
        <authorList>
            <person name="Reichwald K."/>
            <person name="Felder M."/>
            <person name="Petzold A."/>
            <person name="Koch P."/>
            <person name="Groth M."/>
            <person name="Platzer M."/>
        </authorList>
    </citation>
    <scope>NUCLEOTIDE SEQUENCE</scope>
    <source>
        <tissue evidence="13">Brain</tissue>
    </source>
</reference>
<reference evidence="13" key="1">
    <citation type="submission" date="2016-05" db="EMBL/GenBank/DDBJ databases">
        <authorList>
            <person name="Lavstsen T."/>
            <person name="Jespersen J.S."/>
        </authorList>
    </citation>
    <scope>NUCLEOTIDE SEQUENCE</scope>
    <source>
        <tissue evidence="13">Brain</tissue>
    </source>
</reference>
<feature type="compositionally biased region" description="Basic residues" evidence="12">
    <location>
        <begin position="109"/>
        <end position="120"/>
    </location>
</feature>
<dbReference type="PANTHER" id="PTHR14353:SF9">
    <property type="entry name" value="MYRISTOYLATED ALANINE-RICH C-KINASE SUBSTRATE"/>
    <property type="match status" value="1"/>
</dbReference>
<evidence type="ECO:0000256" key="4">
    <source>
        <dbReference type="ARBA" id="ARBA00022490"/>
    </source>
</evidence>
<keyword evidence="5" id="KW-0519">Myristate</keyword>
<dbReference type="Pfam" id="PF02063">
    <property type="entry name" value="MARCKS"/>
    <property type="match status" value="1"/>
</dbReference>
<sequence length="212" mass="21582">MGAQTSKTAGKEEAAVEKPAEGAAVASKTNGQENGHAKTNGDTSPAAEEANKADVQANGSTPTEEAPKGEGEKVDGDEASGEKEVSATNGETSAKVEEGTPSTSEDGKQKKKRFSFKKPSFKLSGFSFKKTKKESEEAAEEGAAAVAEAAEGEKPVEDAKPAEASEEPAAEEPKVEEVKAEGAAEGEEKPAETSPTEPETAASPEATAAAAE</sequence>
<feature type="region of interest" description="Disordered" evidence="12">
    <location>
        <begin position="1"/>
        <end position="212"/>
    </location>
</feature>
<accession>A0A1A8I0L2</accession>
<feature type="compositionally biased region" description="Basic and acidic residues" evidence="12">
    <location>
        <begin position="151"/>
        <end position="163"/>
    </location>
</feature>
<dbReference type="EMBL" id="HAEE01001822">
    <property type="protein sequence ID" value="SBR21842.1"/>
    <property type="molecule type" value="Transcribed_RNA"/>
</dbReference>
<evidence type="ECO:0000256" key="11">
    <source>
        <dbReference type="ARBA" id="ARBA00039440"/>
    </source>
</evidence>
<feature type="compositionally biased region" description="Low complexity" evidence="12">
    <location>
        <begin position="192"/>
        <end position="212"/>
    </location>
</feature>
<keyword evidence="7" id="KW-0472">Membrane</keyword>
<evidence type="ECO:0000256" key="1">
    <source>
        <dbReference type="ARBA" id="ARBA00004245"/>
    </source>
</evidence>
<dbReference type="GO" id="GO:0007417">
    <property type="term" value="P:central nervous system development"/>
    <property type="evidence" value="ECO:0007669"/>
    <property type="project" value="TreeGrafter"/>
</dbReference>
<keyword evidence="13" id="KW-0808">Transferase</keyword>
<keyword evidence="6" id="KW-0112">Calmodulin-binding</keyword>
<dbReference type="GO" id="GO:0032432">
    <property type="term" value="C:actin filament bundle"/>
    <property type="evidence" value="ECO:0007669"/>
    <property type="project" value="TreeGrafter"/>
</dbReference>
<protein>
    <recommendedName>
        <fullName evidence="11">Myristoylated alanine-rich C-kinase substrate</fullName>
    </recommendedName>
</protein>
<gene>
    <name evidence="13" type="primary">MARCKSB</name>
</gene>
<dbReference type="GO" id="GO:0005737">
    <property type="term" value="C:cytoplasm"/>
    <property type="evidence" value="ECO:0007669"/>
    <property type="project" value="TreeGrafter"/>
</dbReference>
<dbReference type="GO" id="GO:0005516">
    <property type="term" value="F:calmodulin binding"/>
    <property type="evidence" value="ECO:0007669"/>
    <property type="project" value="UniProtKB-KW"/>
</dbReference>
<evidence type="ECO:0000256" key="3">
    <source>
        <dbReference type="ARBA" id="ARBA00006456"/>
    </source>
</evidence>
<dbReference type="GO" id="GO:0016301">
    <property type="term" value="F:kinase activity"/>
    <property type="evidence" value="ECO:0007669"/>
    <property type="project" value="UniProtKB-KW"/>
</dbReference>
<evidence type="ECO:0000313" key="13">
    <source>
        <dbReference type="EMBL" id="SBQ90361.1"/>
    </source>
</evidence>
<dbReference type="PANTHER" id="PTHR14353">
    <property type="entry name" value="MYRISTOYLATED ALANINE-RICH C-KINASE SUBSTRATE MARCKS"/>
    <property type="match status" value="1"/>
</dbReference>
<evidence type="ECO:0000256" key="9">
    <source>
        <dbReference type="ARBA" id="ARBA00023212"/>
    </source>
</evidence>
<evidence type="ECO:0000256" key="7">
    <source>
        <dbReference type="ARBA" id="ARBA00023136"/>
    </source>
</evidence>
<evidence type="ECO:0000256" key="2">
    <source>
        <dbReference type="ARBA" id="ARBA00004635"/>
    </source>
</evidence>
<feature type="compositionally biased region" description="Basic and acidic residues" evidence="12">
    <location>
        <begin position="9"/>
        <end position="20"/>
    </location>
</feature>
<dbReference type="EMBL" id="HAED01004331">
    <property type="protein sequence ID" value="SBQ90361.1"/>
    <property type="molecule type" value="Transcribed_RNA"/>
</dbReference>
<evidence type="ECO:0000256" key="12">
    <source>
        <dbReference type="SAM" id="MobiDB-lite"/>
    </source>
</evidence>
<comment type="subcellular location">
    <subcellularLocation>
        <location evidence="1">Cytoplasm</location>
        <location evidence="1">Cytoskeleton</location>
    </subcellularLocation>
    <subcellularLocation>
        <location evidence="2">Membrane</location>
        <topology evidence="2">Lipid-anchor</topology>
    </subcellularLocation>
</comment>
<dbReference type="PRINTS" id="PR00963">
    <property type="entry name" value="MARCKS"/>
</dbReference>
<feature type="compositionally biased region" description="Basic and acidic residues" evidence="12">
    <location>
        <begin position="65"/>
        <end position="85"/>
    </location>
</feature>
<comment type="similarity">
    <text evidence="3">Belongs to the MARCKS family.</text>
</comment>
<dbReference type="AlphaFoldDB" id="A0A1A8I0L2"/>
<dbReference type="GO" id="GO:0007015">
    <property type="term" value="P:actin filament organization"/>
    <property type="evidence" value="ECO:0007669"/>
    <property type="project" value="TreeGrafter"/>
</dbReference>
<dbReference type="GO" id="GO:0051015">
    <property type="term" value="F:actin filament binding"/>
    <property type="evidence" value="ECO:0007669"/>
    <property type="project" value="TreeGrafter"/>
</dbReference>
<keyword evidence="10" id="KW-0449">Lipoprotein</keyword>
<evidence type="ECO:0000256" key="10">
    <source>
        <dbReference type="ARBA" id="ARBA00023288"/>
    </source>
</evidence>
<organism evidence="13">
    <name type="scientific">Nothobranchius kuhntae</name>
    <name type="common">Beira killifish</name>
    <dbReference type="NCBI Taxonomy" id="321403"/>
    <lineage>
        <taxon>Eukaryota</taxon>
        <taxon>Metazoa</taxon>
        <taxon>Chordata</taxon>
        <taxon>Craniata</taxon>
        <taxon>Vertebrata</taxon>
        <taxon>Euteleostomi</taxon>
        <taxon>Actinopterygii</taxon>
        <taxon>Neopterygii</taxon>
        <taxon>Teleostei</taxon>
        <taxon>Neoteleostei</taxon>
        <taxon>Acanthomorphata</taxon>
        <taxon>Ovalentaria</taxon>
        <taxon>Atherinomorphae</taxon>
        <taxon>Cyprinodontiformes</taxon>
        <taxon>Nothobranchiidae</taxon>
        <taxon>Nothobranchius</taxon>
    </lineage>
</organism>
<evidence type="ECO:0000256" key="8">
    <source>
        <dbReference type="ARBA" id="ARBA00023203"/>
    </source>
</evidence>
<feature type="compositionally biased region" description="Basic and acidic residues" evidence="12">
    <location>
        <begin position="171"/>
        <end position="191"/>
    </location>
</feature>
<proteinExistence type="inferred from homology"/>